<dbReference type="EMBL" id="CAJJDM010000023">
    <property type="protein sequence ID" value="CAD8056700.1"/>
    <property type="molecule type" value="Genomic_DNA"/>
</dbReference>
<protein>
    <recommendedName>
        <fullName evidence="2">CAAX prenyl protease 2/Lysostaphin resistance protein A-like domain-containing protein</fullName>
    </recommendedName>
</protein>
<evidence type="ECO:0000313" key="4">
    <source>
        <dbReference type="EMBL" id="CAD8056700.1"/>
    </source>
</evidence>
<dbReference type="GO" id="GO:0004175">
    <property type="term" value="F:endopeptidase activity"/>
    <property type="evidence" value="ECO:0007669"/>
    <property type="project" value="UniProtKB-ARBA"/>
</dbReference>
<feature type="transmembrane region" description="Helical" evidence="1">
    <location>
        <begin position="185"/>
        <end position="210"/>
    </location>
</feature>
<dbReference type="Pfam" id="PF02517">
    <property type="entry name" value="Rce1-like"/>
    <property type="match status" value="1"/>
</dbReference>
<keyword evidence="1" id="KW-0812">Transmembrane</keyword>
<feature type="transmembrane region" description="Helical" evidence="1">
    <location>
        <begin position="54"/>
        <end position="73"/>
    </location>
</feature>
<feature type="transmembrane region" description="Helical" evidence="1">
    <location>
        <begin position="26"/>
        <end position="47"/>
    </location>
</feature>
<comment type="caution">
    <text evidence="4">The sequence shown here is derived from an EMBL/GenBank/DDBJ whole genome shotgun (WGS) entry which is preliminary data.</text>
</comment>
<gene>
    <name evidence="3" type="ORF">PPRIM_AZ9-3.1.T0250009</name>
    <name evidence="4" type="ORF">PPRIM_AZ9-3.1.T0250011</name>
</gene>
<feature type="transmembrane region" description="Helical" evidence="1">
    <location>
        <begin position="93"/>
        <end position="115"/>
    </location>
</feature>
<dbReference type="InterPro" id="IPR003675">
    <property type="entry name" value="Rce1/LyrA-like_dom"/>
</dbReference>
<keyword evidence="5" id="KW-1185">Reference proteome</keyword>
<keyword evidence="1" id="KW-0472">Membrane</keyword>
<evidence type="ECO:0000259" key="2">
    <source>
        <dbReference type="Pfam" id="PF02517"/>
    </source>
</evidence>
<accession>A0A8S1KMY2</accession>
<evidence type="ECO:0000256" key="1">
    <source>
        <dbReference type="SAM" id="Phobius"/>
    </source>
</evidence>
<keyword evidence="1" id="KW-1133">Transmembrane helix</keyword>
<sequence length="251" mass="29424">MDSKVYDEEQHEEIVQLSDQKPKLTIAKILLLELLMISPVIWVLFFLWVLKMPLGCQLAFQIITLLAIPLISLQIQNQHYSKLIKTDFYISEIIYGLLFLICSFLATVILGYFVFQYYDILDYEAIKTLKGSKCSLILALTLLSITNPFLEEFFWRVYLPDQYIKHEEINYNEQLKWYLALHYALYHFFVIYFFTKLFIISLIGFIMIAIGGRIFFITRDKFGLLTTSLFHMGVDMGIVAMAIYKIPLNGE</sequence>
<feature type="domain" description="CAAX prenyl protease 2/Lysostaphin resistance protein A-like" evidence="2">
    <location>
        <begin position="136"/>
        <end position="236"/>
    </location>
</feature>
<dbReference type="GO" id="GO:0080120">
    <property type="term" value="P:CAAX-box protein maturation"/>
    <property type="evidence" value="ECO:0007669"/>
    <property type="project" value="UniProtKB-ARBA"/>
</dbReference>
<proteinExistence type="predicted"/>
<evidence type="ECO:0000313" key="5">
    <source>
        <dbReference type="Proteomes" id="UP000688137"/>
    </source>
</evidence>
<evidence type="ECO:0000313" key="3">
    <source>
        <dbReference type="EMBL" id="CAD8056696.1"/>
    </source>
</evidence>
<name>A0A8S1KMY2_PARPR</name>
<organism evidence="4 5">
    <name type="scientific">Paramecium primaurelia</name>
    <dbReference type="NCBI Taxonomy" id="5886"/>
    <lineage>
        <taxon>Eukaryota</taxon>
        <taxon>Sar</taxon>
        <taxon>Alveolata</taxon>
        <taxon>Ciliophora</taxon>
        <taxon>Intramacronucleata</taxon>
        <taxon>Oligohymenophorea</taxon>
        <taxon>Peniculida</taxon>
        <taxon>Parameciidae</taxon>
        <taxon>Paramecium</taxon>
    </lineage>
</organism>
<dbReference type="Proteomes" id="UP000688137">
    <property type="component" value="Unassembled WGS sequence"/>
</dbReference>
<dbReference type="AlphaFoldDB" id="A0A8S1KMY2"/>
<feature type="transmembrane region" description="Helical" evidence="1">
    <location>
        <begin position="222"/>
        <end position="244"/>
    </location>
</feature>
<dbReference type="EMBL" id="CAJJDM010000023">
    <property type="protein sequence ID" value="CAD8056696.1"/>
    <property type="molecule type" value="Genomic_DNA"/>
</dbReference>
<feature type="transmembrane region" description="Helical" evidence="1">
    <location>
        <begin position="136"/>
        <end position="155"/>
    </location>
</feature>
<dbReference type="OMA" id="FHMGVDL"/>
<reference evidence="4" key="1">
    <citation type="submission" date="2021-01" db="EMBL/GenBank/DDBJ databases">
        <authorList>
            <consortium name="Genoscope - CEA"/>
            <person name="William W."/>
        </authorList>
    </citation>
    <scope>NUCLEOTIDE SEQUENCE</scope>
</reference>